<dbReference type="EMBL" id="JACJST010000005">
    <property type="protein sequence ID" value="MBD2567790.1"/>
    <property type="molecule type" value="Genomic_DNA"/>
</dbReference>
<proteinExistence type="predicted"/>
<organism evidence="1 2">
    <name type="scientific">Anabaena lutea FACHB-196</name>
    <dbReference type="NCBI Taxonomy" id="2692881"/>
    <lineage>
        <taxon>Bacteria</taxon>
        <taxon>Bacillati</taxon>
        <taxon>Cyanobacteriota</taxon>
        <taxon>Cyanophyceae</taxon>
        <taxon>Nostocales</taxon>
        <taxon>Nostocaceae</taxon>
        <taxon>Anabaena</taxon>
    </lineage>
</organism>
<gene>
    <name evidence="1" type="ORF">H6G59_07675</name>
</gene>
<protein>
    <submittedName>
        <fullName evidence="1">Uncharacterized protein</fullName>
    </submittedName>
</protein>
<dbReference type="RefSeq" id="WP_190713030.1">
    <property type="nucleotide sequence ID" value="NZ_JACJST010000005.1"/>
</dbReference>
<accession>A0ABR8FG67</accession>
<comment type="caution">
    <text evidence="1">The sequence shown here is derived from an EMBL/GenBank/DDBJ whole genome shotgun (WGS) entry which is preliminary data.</text>
</comment>
<sequence length="180" mass="21034">MTNTSNQFCPECQDAENSQKIDIKCILDKLESEKKYTLSPGELRYLCLCLTLCSRYEIAFRLENGRKPTIEQIKNKEEKIVQKAKNLSSEMSNKVHLYIKQFMGISEDRKRIPPWSSVLSFFKNKGCECNKNKSLHQPLSNKFLFIMEIEGFRSKEEIINSLNKIGIRSNITMIRRVENE</sequence>
<reference evidence="1 2" key="1">
    <citation type="journal article" date="2020" name="ISME J.">
        <title>Comparative genomics reveals insights into cyanobacterial evolution and habitat adaptation.</title>
        <authorList>
            <person name="Chen M.Y."/>
            <person name="Teng W.K."/>
            <person name="Zhao L."/>
            <person name="Hu C.X."/>
            <person name="Zhou Y.K."/>
            <person name="Han B.P."/>
            <person name="Song L.R."/>
            <person name="Shu W.S."/>
        </authorList>
    </citation>
    <scope>NUCLEOTIDE SEQUENCE [LARGE SCALE GENOMIC DNA]</scope>
    <source>
        <strain evidence="1 2">FACHB-196</strain>
    </source>
</reference>
<evidence type="ECO:0000313" key="1">
    <source>
        <dbReference type="EMBL" id="MBD2567790.1"/>
    </source>
</evidence>
<evidence type="ECO:0000313" key="2">
    <source>
        <dbReference type="Proteomes" id="UP000640531"/>
    </source>
</evidence>
<keyword evidence="2" id="KW-1185">Reference proteome</keyword>
<dbReference type="Proteomes" id="UP000640531">
    <property type="component" value="Unassembled WGS sequence"/>
</dbReference>
<name>A0ABR8FG67_9NOST</name>